<accession>A0A841CT47</accession>
<dbReference type="EMBL" id="JACHJN010000016">
    <property type="protein sequence ID" value="MBB5960450.1"/>
    <property type="molecule type" value="Genomic_DNA"/>
</dbReference>
<keyword evidence="3" id="KW-1185">Reference proteome</keyword>
<sequence length="142" mass="14762">MMKVSKSSLAGVAGAACLVLASPLVLAGTSFADQEADITVDSVTLRSDTDLKVSVTYSCSPYNQEDDDAEGPINNLVVITHTAHGNQYGSTAPVCDGRSHTADVITHHDWADHDPGDNVTASATLANWSGSPEAIDEGSFTL</sequence>
<evidence type="ECO:0008006" key="4">
    <source>
        <dbReference type="Google" id="ProtNLM"/>
    </source>
</evidence>
<evidence type="ECO:0000256" key="1">
    <source>
        <dbReference type="SAM" id="SignalP"/>
    </source>
</evidence>
<keyword evidence="1" id="KW-0732">Signal</keyword>
<dbReference type="RefSeq" id="WP_184698670.1">
    <property type="nucleotide sequence ID" value="NZ_JACHJN010000016.1"/>
</dbReference>
<name>A0A841CT47_9PSEU</name>
<dbReference type="PROSITE" id="PS51257">
    <property type="entry name" value="PROKAR_LIPOPROTEIN"/>
    <property type="match status" value="1"/>
</dbReference>
<dbReference type="Proteomes" id="UP000547510">
    <property type="component" value="Unassembled WGS sequence"/>
</dbReference>
<organism evidence="2 3">
    <name type="scientific">Saccharothrix tamanrassetensis</name>
    <dbReference type="NCBI Taxonomy" id="1051531"/>
    <lineage>
        <taxon>Bacteria</taxon>
        <taxon>Bacillati</taxon>
        <taxon>Actinomycetota</taxon>
        <taxon>Actinomycetes</taxon>
        <taxon>Pseudonocardiales</taxon>
        <taxon>Pseudonocardiaceae</taxon>
        <taxon>Saccharothrix</taxon>
    </lineage>
</organism>
<feature type="chain" id="PRO_5039323678" description="Secreted protein" evidence="1">
    <location>
        <begin position="28"/>
        <end position="142"/>
    </location>
</feature>
<proteinExistence type="predicted"/>
<comment type="caution">
    <text evidence="2">The sequence shown here is derived from an EMBL/GenBank/DDBJ whole genome shotgun (WGS) entry which is preliminary data.</text>
</comment>
<evidence type="ECO:0000313" key="2">
    <source>
        <dbReference type="EMBL" id="MBB5960450.1"/>
    </source>
</evidence>
<gene>
    <name evidence="2" type="ORF">FHS29_007074</name>
</gene>
<protein>
    <recommendedName>
        <fullName evidence="4">Secreted protein</fullName>
    </recommendedName>
</protein>
<dbReference type="AlphaFoldDB" id="A0A841CT47"/>
<reference evidence="2 3" key="1">
    <citation type="submission" date="2020-08" db="EMBL/GenBank/DDBJ databases">
        <title>Genomic Encyclopedia of Type Strains, Phase III (KMG-III): the genomes of soil and plant-associated and newly described type strains.</title>
        <authorList>
            <person name="Whitman W."/>
        </authorList>
    </citation>
    <scope>NUCLEOTIDE SEQUENCE [LARGE SCALE GENOMIC DNA]</scope>
    <source>
        <strain evidence="2 3">CECT 8640</strain>
    </source>
</reference>
<evidence type="ECO:0000313" key="3">
    <source>
        <dbReference type="Proteomes" id="UP000547510"/>
    </source>
</evidence>
<feature type="signal peptide" evidence="1">
    <location>
        <begin position="1"/>
        <end position="27"/>
    </location>
</feature>